<feature type="transmembrane region" description="Helical" evidence="7">
    <location>
        <begin position="422"/>
        <end position="442"/>
    </location>
</feature>
<evidence type="ECO:0000256" key="2">
    <source>
        <dbReference type="ARBA" id="ARBA00006162"/>
    </source>
</evidence>
<feature type="transmembrane region" description="Helical" evidence="7">
    <location>
        <begin position="224"/>
        <end position="245"/>
    </location>
</feature>
<organism evidence="9 10">
    <name type="scientific">Parafrankia irregularis</name>
    <dbReference type="NCBI Taxonomy" id="795642"/>
    <lineage>
        <taxon>Bacteria</taxon>
        <taxon>Bacillati</taxon>
        <taxon>Actinomycetota</taxon>
        <taxon>Actinomycetes</taxon>
        <taxon>Frankiales</taxon>
        <taxon>Frankiaceae</taxon>
        <taxon>Parafrankia</taxon>
    </lineage>
</organism>
<gene>
    <name evidence="9" type="ORF">Ga0074812_106295</name>
</gene>
<dbReference type="Gene3D" id="3.10.20.90">
    <property type="entry name" value="Phosphatidylinositol 3-kinase Catalytic Subunit, Chain A, domain 1"/>
    <property type="match status" value="1"/>
</dbReference>
<name>A0A0S4QMD2_9ACTN</name>
<evidence type="ECO:0000256" key="6">
    <source>
        <dbReference type="ARBA" id="ARBA00023136"/>
    </source>
</evidence>
<proteinExistence type="inferred from homology"/>
<keyword evidence="3" id="KW-1003">Cell membrane</keyword>
<evidence type="ECO:0000256" key="5">
    <source>
        <dbReference type="ARBA" id="ARBA00022989"/>
    </source>
</evidence>
<feature type="transmembrane region" description="Helical" evidence="7">
    <location>
        <begin position="367"/>
        <end position="384"/>
    </location>
</feature>
<comment type="subcellular location">
    <subcellularLocation>
        <location evidence="1">Cell membrane</location>
        <topology evidence="1">Multi-pass membrane protein</topology>
    </subcellularLocation>
</comment>
<feature type="transmembrane region" description="Helical" evidence="7">
    <location>
        <begin position="463"/>
        <end position="484"/>
    </location>
</feature>
<feature type="transmembrane region" description="Helical" evidence="7">
    <location>
        <begin position="139"/>
        <end position="159"/>
    </location>
</feature>
<dbReference type="AlphaFoldDB" id="A0A0S4QMD2"/>
<dbReference type="NCBIfam" id="TIGR03920">
    <property type="entry name" value="T7SS_EccD"/>
    <property type="match status" value="1"/>
</dbReference>
<comment type="similarity">
    <text evidence="2">Belongs to the EccD/Snm4 family.</text>
</comment>
<evidence type="ECO:0000256" key="7">
    <source>
        <dbReference type="SAM" id="Phobius"/>
    </source>
</evidence>
<dbReference type="PIRSF" id="PIRSF017804">
    <property type="entry name" value="Secretion_EccD1"/>
    <property type="match status" value="1"/>
</dbReference>
<evidence type="ECO:0000256" key="4">
    <source>
        <dbReference type="ARBA" id="ARBA00022692"/>
    </source>
</evidence>
<dbReference type="GO" id="GO:0005886">
    <property type="term" value="C:plasma membrane"/>
    <property type="evidence" value="ECO:0007669"/>
    <property type="project" value="UniProtKB-SubCell"/>
</dbReference>
<dbReference type="Pfam" id="PF19053">
    <property type="entry name" value="EccD"/>
    <property type="match status" value="1"/>
</dbReference>
<dbReference type="InterPro" id="IPR044049">
    <property type="entry name" value="EccD_transm"/>
</dbReference>
<dbReference type="InterPro" id="IPR024962">
    <property type="entry name" value="YukD-like"/>
</dbReference>
<dbReference type="RefSeq" id="WP_091275470.1">
    <property type="nucleotide sequence ID" value="NZ_FAOZ01000006.1"/>
</dbReference>
<dbReference type="EMBL" id="FAOZ01000006">
    <property type="protein sequence ID" value="CUU56040.1"/>
    <property type="molecule type" value="Genomic_DNA"/>
</dbReference>
<evidence type="ECO:0000256" key="3">
    <source>
        <dbReference type="ARBA" id="ARBA00022475"/>
    </source>
</evidence>
<feature type="transmembrane region" description="Helical" evidence="7">
    <location>
        <begin position="190"/>
        <end position="212"/>
    </location>
</feature>
<feature type="transmembrane region" description="Helical" evidence="7">
    <location>
        <begin position="391"/>
        <end position="410"/>
    </location>
</feature>
<dbReference type="Pfam" id="PF08817">
    <property type="entry name" value="YukD"/>
    <property type="match status" value="1"/>
</dbReference>
<keyword evidence="6 7" id="KW-0472">Membrane</keyword>
<sequence length="485" mass="49728">MRVTLVNLMGGGHRAEVMGQSSVAEVCRLLVVGPTSQVEVSVPCHVPLADLMPALLRGLGPDLADRGLEHSGWVAQRLGEPPLDEDDSVADHGLLDGDTVHLRPRSDQIPPLDFDDLIDGVSTGIKARSGLWRPRTTRLASLLALAGWLLVALATLPASRYHYRALIAAEAVVLLGAVTVATSRLIVDRAVAALAGAAMVGFITEAAVFGVADAGVGGDPTSTARLMLMAGSAATVVGVGLLLLLTAGHPSARPLALAGTAVACGGFIGCGLGTLAGLDRTQTAAVIALLCVGARPLVPVAAFTCAGLALPPLPVEPGELQDDIDPEPSAEVLARTAAADSYMTALHVACGALSATALVMMALDGRWIPTTLVVLVGLAQALTARPMTSTWHRLALVLPAAAGLVVIVLPLGMRDGGWEPGWLAPIVSLAFALAAAGCARVLPRRRMTPMWGRGGDFAHITALVLAVPLVAWLLGLIGLIRSVVG</sequence>
<protein>
    <submittedName>
        <fullName evidence="9">Type VII secretion integral membrane protein EccD</fullName>
    </submittedName>
</protein>
<feature type="transmembrane region" description="Helical" evidence="7">
    <location>
        <begin position="342"/>
        <end position="361"/>
    </location>
</feature>
<evidence type="ECO:0000313" key="9">
    <source>
        <dbReference type="EMBL" id="CUU56040.1"/>
    </source>
</evidence>
<feature type="transmembrane region" description="Helical" evidence="7">
    <location>
        <begin position="284"/>
        <end position="310"/>
    </location>
</feature>
<feature type="transmembrane region" description="Helical" evidence="7">
    <location>
        <begin position="165"/>
        <end position="183"/>
    </location>
</feature>
<dbReference type="Proteomes" id="UP000198802">
    <property type="component" value="Unassembled WGS sequence"/>
</dbReference>
<reference evidence="10" key="1">
    <citation type="submission" date="2015-11" db="EMBL/GenBank/DDBJ databases">
        <authorList>
            <person name="Varghese N."/>
        </authorList>
    </citation>
    <scope>NUCLEOTIDE SEQUENCE [LARGE SCALE GENOMIC DNA]</scope>
    <source>
        <strain evidence="10">DSM 45899</strain>
    </source>
</reference>
<dbReference type="InterPro" id="IPR006707">
    <property type="entry name" value="T7SS_EccD"/>
</dbReference>
<evidence type="ECO:0000259" key="8">
    <source>
        <dbReference type="Pfam" id="PF19053"/>
    </source>
</evidence>
<evidence type="ECO:0000256" key="1">
    <source>
        <dbReference type="ARBA" id="ARBA00004651"/>
    </source>
</evidence>
<feature type="domain" description="EccD-like transmembrane" evidence="8">
    <location>
        <begin position="137"/>
        <end position="482"/>
    </location>
</feature>
<evidence type="ECO:0000313" key="10">
    <source>
        <dbReference type="Proteomes" id="UP000198802"/>
    </source>
</evidence>
<keyword evidence="5 7" id="KW-1133">Transmembrane helix</keyword>
<keyword evidence="4 7" id="KW-0812">Transmembrane</keyword>
<feature type="transmembrane region" description="Helical" evidence="7">
    <location>
        <begin position="257"/>
        <end position="278"/>
    </location>
</feature>
<accession>A0A0S4QMD2</accession>
<keyword evidence="10" id="KW-1185">Reference proteome</keyword>